<evidence type="ECO:0000256" key="2">
    <source>
        <dbReference type="ARBA" id="ARBA00004613"/>
    </source>
</evidence>
<dbReference type="Gene3D" id="3.20.20.300">
    <property type="entry name" value="Glycoside hydrolase, family 3, N-terminal domain"/>
    <property type="match status" value="1"/>
</dbReference>
<dbReference type="Gene3D" id="3.40.50.1700">
    <property type="entry name" value="Glycoside hydrolase family 3 C-terminal domain"/>
    <property type="match status" value="1"/>
</dbReference>
<accession>A0A7S2Q2D7</accession>
<dbReference type="InterPro" id="IPR017853">
    <property type="entry name" value="GH"/>
</dbReference>
<comment type="function">
    <text evidence="9">Beta-glucosidases are one of a number of cellulolytic enzymes involved in the degradation of cellulosic biomass. Catalyzes the last step releasing glucose from the inhibitory cellobiose.</text>
</comment>
<dbReference type="SMART" id="SM01217">
    <property type="entry name" value="Fn3_like"/>
    <property type="match status" value="1"/>
</dbReference>
<dbReference type="InterPro" id="IPR036881">
    <property type="entry name" value="Glyco_hydro_3_C_sf"/>
</dbReference>
<dbReference type="GO" id="GO:0008422">
    <property type="term" value="F:beta-glucosidase activity"/>
    <property type="evidence" value="ECO:0007669"/>
    <property type="project" value="UniProtKB-EC"/>
</dbReference>
<dbReference type="SUPFAM" id="SSF52279">
    <property type="entry name" value="Beta-D-glucan exohydrolase, C-terminal domain"/>
    <property type="match status" value="1"/>
</dbReference>
<evidence type="ECO:0000256" key="8">
    <source>
        <dbReference type="ARBA" id="ARBA00023295"/>
    </source>
</evidence>
<dbReference type="InterPro" id="IPR026891">
    <property type="entry name" value="Fn3-like"/>
</dbReference>
<comment type="similarity">
    <text evidence="3">Belongs to the glycosyl hydrolase 3 family.</text>
</comment>
<dbReference type="SUPFAM" id="SSF51445">
    <property type="entry name" value="(Trans)glycosidases"/>
    <property type="match status" value="1"/>
</dbReference>
<dbReference type="InterPro" id="IPR002772">
    <property type="entry name" value="Glyco_hydro_3_C"/>
</dbReference>
<evidence type="ECO:0000256" key="4">
    <source>
        <dbReference type="ARBA" id="ARBA00012744"/>
    </source>
</evidence>
<dbReference type="PANTHER" id="PTHR42715">
    <property type="entry name" value="BETA-GLUCOSIDASE"/>
    <property type="match status" value="1"/>
</dbReference>
<evidence type="ECO:0000313" key="15">
    <source>
        <dbReference type="EMBL" id="CAD9630747.1"/>
    </source>
</evidence>
<evidence type="ECO:0000256" key="6">
    <source>
        <dbReference type="ARBA" id="ARBA00022729"/>
    </source>
</evidence>
<dbReference type="InterPro" id="IPR013783">
    <property type="entry name" value="Ig-like_fold"/>
</dbReference>
<dbReference type="Pfam" id="PF01915">
    <property type="entry name" value="Glyco_hydro_3_C"/>
    <property type="match status" value="1"/>
</dbReference>
<comment type="subcellular location">
    <subcellularLocation>
        <location evidence="2">Secreted</location>
    </subcellularLocation>
</comment>
<dbReference type="Pfam" id="PF14310">
    <property type="entry name" value="Fn3-like"/>
    <property type="match status" value="1"/>
</dbReference>
<keyword evidence="8" id="KW-0326">Glycosidase</keyword>
<dbReference type="EC" id="3.2.1.21" evidence="4"/>
<evidence type="ECO:0000256" key="10">
    <source>
        <dbReference type="ARBA" id="ARBA00039579"/>
    </source>
</evidence>
<dbReference type="Gene3D" id="2.60.40.10">
    <property type="entry name" value="Immunoglobulins"/>
    <property type="match status" value="1"/>
</dbReference>
<name>A0A7S2Q2D7_9DINO</name>
<comment type="catalytic activity">
    <reaction evidence="1">
        <text>Hydrolysis of terminal, non-reducing beta-D-glucosyl residues with release of beta-D-glucose.</text>
        <dbReference type="EC" id="3.2.1.21"/>
    </reaction>
</comment>
<dbReference type="InterPro" id="IPR036962">
    <property type="entry name" value="Glyco_hydro_3_N_sf"/>
</dbReference>
<keyword evidence="5" id="KW-0964">Secreted</keyword>
<dbReference type="GO" id="GO:0009251">
    <property type="term" value="P:glucan catabolic process"/>
    <property type="evidence" value="ECO:0007669"/>
    <property type="project" value="TreeGrafter"/>
</dbReference>
<evidence type="ECO:0000256" key="3">
    <source>
        <dbReference type="ARBA" id="ARBA00005336"/>
    </source>
</evidence>
<evidence type="ECO:0000256" key="12">
    <source>
        <dbReference type="ARBA" id="ARBA00041601"/>
    </source>
</evidence>
<proteinExistence type="inferred from homology"/>
<organism evidence="15">
    <name type="scientific">Zooxanthella nutricula</name>
    <dbReference type="NCBI Taxonomy" id="1333877"/>
    <lineage>
        <taxon>Eukaryota</taxon>
        <taxon>Sar</taxon>
        <taxon>Alveolata</taxon>
        <taxon>Dinophyceae</taxon>
        <taxon>Peridiniales</taxon>
        <taxon>Peridiniales incertae sedis</taxon>
        <taxon>Zooxanthella</taxon>
    </lineage>
</organism>
<dbReference type="InterPro" id="IPR001764">
    <property type="entry name" value="Glyco_hydro_3_N"/>
</dbReference>
<evidence type="ECO:0000256" key="7">
    <source>
        <dbReference type="ARBA" id="ARBA00022801"/>
    </source>
</evidence>
<sequence length="652" mass="70454">MTVMKHFAFNEQETNRFGENSIIDEQTAWELYYPPFEACIDAGATSAMCSYNKVNGTWACENQDLLDRDLRQKLGFRGYVMSDWGATHTTSLAKGLDMDQPGAVDTWFSQQRVSAAGAGAVDQAAHRILASNFRLRLSEYPNCDPPGCGREMHRDVRNPEHRAVAGDVAAAAVVLLKNIDVLPLVGVPRERGVRRIAVVGQAASAEPSVWGQQVPGQQGLPAGDYYSGGGSGHIHANPDNVITALDGITRRARDANIEVVASASSDPSAAVELARQVDVVIVVAGATAMENQDRASLHLDDGADELIEAVAEVKPTVVLMQTPGAVLTPWRDKVAACLALFMGGQATGQAWGAVLFGDVSPGGRLPIEMPASEYDVISPSDKAAQTTTPSPDGWACHNYDAGRGEGTEWCKTVGTRDGVEYSYTEGGGECGKCWCCKRSRATLQFVAAQKRRQPPREADVSIRKLAEAADVAGVVGLYDADVHYKERVFTSYREWGARPAFAFGHGLTYSTFDYRAASAFLGGDKAGNDDPRGRRGLGALAHLDCAQAYACARVTVVNTGSWAAREVAQAYVEFRKAPNQPRLQLRGFHKTRVLKPGEEEVVTFPFSRRDMSVHSSGPDGPWVLQRAARVHIGASSADVRHLLDIDRHLRSI</sequence>
<keyword evidence="7" id="KW-0378">Hydrolase</keyword>
<feature type="domain" description="Fibronectin type III-like" evidence="14">
    <location>
        <begin position="566"/>
        <end position="636"/>
    </location>
</feature>
<dbReference type="Pfam" id="PF00933">
    <property type="entry name" value="Glyco_hydro_3"/>
    <property type="match status" value="1"/>
</dbReference>
<evidence type="ECO:0000256" key="13">
    <source>
        <dbReference type="ARBA" id="ARBA00041808"/>
    </source>
</evidence>
<evidence type="ECO:0000259" key="14">
    <source>
        <dbReference type="SMART" id="SM01217"/>
    </source>
</evidence>
<dbReference type="EMBL" id="HBGW01078626">
    <property type="protein sequence ID" value="CAD9630747.1"/>
    <property type="molecule type" value="Transcribed_RNA"/>
</dbReference>
<dbReference type="PANTHER" id="PTHR42715:SF12">
    <property type="entry name" value="BETA-GLUCOSIDASE G-RELATED"/>
    <property type="match status" value="1"/>
</dbReference>
<gene>
    <name evidence="15" type="ORF">BRAN1462_LOCUS49973</name>
</gene>
<dbReference type="InterPro" id="IPR050288">
    <property type="entry name" value="Cellulose_deg_GH3"/>
</dbReference>
<evidence type="ECO:0000256" key="9">
    <source>
        <dbReference type="ARBA" id="ARBA00024983"/>
    </source>
</evidence>
<evidence type="ECO:0000256" key="11">
    <source>
        <dbReference type="ARBA" id="ARBA00041276"/>
    </source>
</evidence>
<evidence type="ECO:0000256" key="5">
    <source>
        <dbReference type="ARBA" id="ARBA00022525"/>
    </source>
</evidence>
<reference evidence="15" key="1">
    <citation type="submission" date="2021-01" db="EMBL/GenBank/DDBJ databases">
        <authorList>
            <person name="Corre E."/>
            <person name="Pelletier E."/>
            <person name="Niang G."/>
            <person name="Scheremetjew M."/>
            <person name="Finn R."/>
            <person name="Kale V."/>
            <person name="Holt S."/>
            <person name="Cochrane G."/>
            <person name="Meng A."/>
            <person name="Brown T."/>
            <person name="Cohen L."/>
        </authorList>
    </citation>
    <scope>NUCLEOTIDE SEQUENCE</scope>
    <source>
        <strain evidence="15">RCC3387</strain>
    </source>
</reference>
<evidence type="ECO:0000256" key="1">
    <source>
        <dbReference type="ARBA" id="ARBA00000448"/>
    </source>
</evidence>
<dbReference type="GO" id="GO:0005576">
    <property type="term" value="C:extracellular region"/>
    <property type="evidence" value="ECO:0007669"/>
    <property type="project" value="UniProtKB-SubCell"/>
</dbReference>
<dbReference type="AlphaFoldDB" id="A0A7S2Q2D7"/>
<protein>
    <recommendedName>
        <fullName evidence="10">Probable beta-glucosidase G</fullName>
        <ecNumber evidence="4">3.2.1.21</ecNumber>
    </recommendedName>
    <alternativeName>
        <fullName evidence="11">Beta-D-glucoside glucohydrolase G</fullName>
    </alternativeName>
    <alternativeName>
        <fullName evidence="12">Cellobiase G</fullName>
    </alternativeName>
    <alternativeName>
        <fullName evidence="13">Gentiobiase G</fullName>
    </alternativeName>
</protein>
<keyword evidence="6" id="KW-0732">Signal</keyword>